<evidence type="ECO:0000313" key="1">
    <source>
        <dbReference type="EMBL" id="KAJ8498802.1"/>
    </source>
</evidence>
<dbReference type="EMBL" id="JAQQAF010000003">
    <property type="protein sequence ID" value="KAJ8498802.1"/>
    <property type="molecule type" value="Genomic_DNA"/>
</dbReference>
<sequence length="83" mass="9289">MPTVCSCRDHSGEHYLAGFGFPEACRPDPAFFVLRPASLDPISSCWMGLIRTQKRGEGLMRAFTRNFLPEPSTARKSLGIYTH</sequence>
<organism evidence="1 2">
    <name type="scientific">Ensete ventricosum</name>
    <name type="common">Abyssinian banana</name>
    <name type="synonym">Musa ensete</name>
    <dbReference type="NCBI Taxonomy" id="4639"/>
    <lineage>
        <taxon>Eukaryota</taxon>
        <taxon>Viridiplantae</taxon>
        <taxon>Streptophyta</taxon>
        <taxon>Embryophyta</taxon>
        <taxon>Tracheophyta</taxon>
        <taxon>Spermatophyta</taxon>
        <taxon>Magnoliopsida</taxon>
        <taxon>Liliopsida</taxon>
        <taxon>Zingiberales</taxon>
        <taxon>Musaceae</taxon>
        <taxon>Ensete</taxon>
    </lineage>
</organism>
<comment type="caution">
    <text evidence="1">The sequence shown here is derived from an EMBL/GenBank/DDBJ whole genome shotgun (WGS) entry which is preliminary data.</text>
</comment>
<name>A0AAV8RD45_ENSVE</name>
<protein>
    <submittedName>
        <fullName evidence="1">Uncharacterized protein</fullName>
    </submittedName>
</protein>
<accession>A0AAV8RD45</accession>
<dbReference type="AlphaFoldDB" id="A0AAV8RD45"/>
<gene>
    <name evidence="1" type="ORF">OPV22_009354</name>
</gene>
<dbReference type="Proteomes" id="UP001222027">
    <property type="component" value="Unassembled WGS sequence"/>
</dbReference>
<proteinExistence type="predicted"/>
<reference evidence="1 2" key="1">
    <citation type="submission" date="2022-12" db="EMBL/GenBank/DDBJ databases">
        <title>Chromosome-scale assembly of the Ensete ventricosum genome.</title>
        <authorList>
            <person name="Dussert Y."/>
            <person name="Stocks J."/>
            <person name="Wendawek A."/>
            <person name="Woldeyes F."/>
            <person name="Nichols R.A."/>
            <person name="Borrell J.S."/>
        </authorList>
    </citation>
    <scope>NUCLEOTIDE SEQUENCE [LARGE SCALE GENOMIC DNA]</scope>
    <source>
        <strain evidence="2">cv. Maze</strain>
        <tissue evidence="1">Seeds</tissue>
    </source>
</reference>
<keyword evidence="2" id="KW-1185">Reference proteome</keyword>
<evidence type="ECO:0000313" key="2">
    <source>
        <dbReference type="Proteomes" id="UP001222027"/>
    </source>
</evidence>